<dbReference type="Proteomes" id="UP000767334">
    <property type="component" value="Unassembled WGS sequence"/>
</dbReference>
<name>A0ABS2FLE7_9CLOT</name>
<dbReference type="PANTHER" id="PTHR33744">
    <property type="entry name" value="CARBOHYDRATE DIACID REGULATOR"/>
    <property type="match status" value="1"/>
</dbReference>
<dbReference type="SUPFAM" id="SSF46689">
    <property type="entry name" value="Homeodomain-like"/>
    <property type="match status" value="1"/>
</dbReference>
<dbReference type="InterPro" id="IPR025736">
    <property type="entry name" value="PucR_C-HTH_dom"/>
</dbReference>
<dbReference type="PANTHER" id="PTHR33744:SF15">
    <property type="entry name" value="CARBOHYDRATE DIACID REGULATOR"/>
    <property type="match status" value="1"/>
</dbReference>
<dbReference type="RefSeq" id="WP_204572688.1">
    <property type="nucleotide sequence ID" value="NZ_JACJLL010000151.1"/>
</dbReference>
<dbReference type="Gene3D" id="1.10.10.2840">
    <property type="entry name" value="PucR C-terminal helix-turn-helix domain"/>
    <property type="match status" value="1"/>
</dbReference>
<proteinExistence type="predicted"/>
<evidence type="ECO:0000313" key="2">
    <source>
        <dbReference type="EMBL" id="MBM6820713.1"/>
    </source>
</evidence>
<dbReference type="InterPro" id="IPR042070">
    <property type="entry name" value="PucR_C-HTH_sf"/>
</dbReference>
<comment type="caution">
    <text evidence="2">The sequence shown here is derived from an EMBL/GenBank/DDBJ whole genome shotgun (WGS) entry which is preliminary data.</text>
</comment>
<dbReference type="InterPro" id="IPR051448">
    <property type="entry name" value="CdaR-like_regulators"/>
</dbReference>
<reference evidence="2 3" key="1">
    <citation type="journal article" date="2021" name="Sci. Rep.">
        <title>The distribution of antibiotic resistance genes in chicken gut microbiota commensals.</title>
        <authorList>
            <person name="Juricova H."/>
            <person name="Matiasovicova J."/>
            <person name="Kubasova T."/>
            <person name="Cejkova D."/>
            <person name="Rychlik I."/>
        </authorList>
    </citation>
    <scope>NUCLEOTIDE SEQUENCE [LARGE SCALE GENOMIC DNA]</scope>
    <source>
        <strain evidence="2 3">An435</strain>
    </source>
</reference>
<feature type="domain" description="PucR C-terminal helix-turn-helix" evidence="1">
    <location>
        <begin position="250"/>
        <end position="303"/>
    </location>
</feature>
<dbReference type="Pfam" id="PF13556">
    <property type="entry name" value="HTH_30"/>
    <property type="match status" value="1"/>
</dbReference>
<sequence length="316" mass="37172">MKCIEKLVNEIYISCKIPFQLIINEVGEFSTPKFDLVQDCIEKHFCYDNTVCSIRIDVAHSVTIDLLQFCIEEKLKDVYLSRNSIISLLLTGKEVEDGVIKASWPVITREFNLINIYVDNYNEELLSYIKQGYLESDIEILFYKGSILMIGSFEDVLEHAQSIKDTIESIVSGKCYISYCEVDNYFNLKKYYEDTYYKIELAIKYNIIESIFDANRLILEGIIDSVSDKMKQDIYDKFKNGISKLDNEMIRTMEVFFKCGLNISEAAKELYIHRNTLIYRLDKIQKYTNYDIRDFNEAVLLKIIFFIWKEKNEKNT</sequence>
<accession>A0ABS2FLE7</accession>
<dbReference type="EMBL" id="JACJLL010000151">
    <property type="protein sequence ID" value="MBM6820713.1"/>
    <property type="molecule type" value="Genomic_DNA"/>
</dbReference>
<dbReference type="InterPro" id="IPR009057">
    <property type="entry name" value="Homeodomain-like_sf"/>
</dbReference>
<evidence type="ECO:0000259" key="1">
    <source>
        <dbReference type="Pfam" id="PF13556"/>
    </source>
</evidence>
<evidence type="ECO:0000313" key="3">
    <source>
        <dbReference type="Proteomes" id="UP000767334"/>
    </source>
</evidence>
<keyword evidence="3" id="KW-1185">Reference proteome</keyword>
<protein>
    <submittedName>
        <fullName evidence="2">Helix-turn-helix domain-containing protein</fullName>
    </submittedName>
</protein>
<organism evidence="2 3">
    <name type="scientific">Clostridium saudiense</name>
    <dbReference type="NCBI Taxonomy" id="1414720"/>
    <lineage>
        <taxon>Bacteria</taxon>
        <taxon>Bacillati</taxon>
        <taxon>Bacillota</taxon>
        <taxon>Clostridia</taxon>
        <taxon>Eubacteriales</taxon>
        <taxon>Clostridiaceae</taxon>
        <taxon>Clostridium</taxon>
    </lineage>
</organism>
<gene>
    <name evidence="2" type="ORF">H6A19_15460</name>
</gene>